<protein>
    <submittedName>
        <fullName evidence="1">Uncharacterized protein</fullName>
    </submittedName>
</protein>
<gene>
    <name evidence="1" type="ORF">UFOVP229_51</name>
</gene>
<evidence type="ECO:0000313" key="1">
    <source>
        <dbReference type="EMBL" id="CAB5219279.1"/>
    </source>
</evidence>
<reference evidence="1" key="1">
    <citation type="submission" date="2020-05" db="EMBL/GenBank/DDBJ databases">
        <authorList>
            <person name="Chiriac C."/>
            <person name="Salcher M."/>
            <person name="Ghai R."/>
            <person name="Kavagutti S V."/>
        </authorList>
    </citation>
    <scope>NUCLEOTIDE SEQUENCE</scope>
</reference>
<dbReference type="EMBL" id="LR798271">
    <property type="protein sequence ID" value="CAB5219279.1"/>
    <property type="molecule type" value="Genomic_DNA"/>
</dbReference>
<organism evidence="1">
    <name type="scientific">uncultured Caudovirales phage</name>
    <dbReference type="NCBI Taxonomy" id="2100421"/>
    <lineage>
        <taxon>Viruses</taxon>
        <taxon>Duplodnaviria</taxon>
        <taxon>Heunggongvirae</taxon>
        <taxon>Uroviricota</taxon>
        <taxon>Caudoviricetes</taxon>
        <taxon>Peduoviridae</taxon>
        <taxon>Maltschvirus</taxon>
        <taxon>Maltschvirus maltsch</taxon>
    </lineage>
</organism>
<sequence>MKDPIYTTVFKLKEAIQDLEYAALNGADSWDSYNQLIGRGRGLKEALEIINAVLKEDEESE</sequence>
<name>A0A6J7WME6_9CAUD</name>
<proteinExistence type="predicted"/>
<accession>A0A6J7WME6</accession>